<gene>
    <name evidence="4" type="ORF">A4U43_C07F38140</name>
</gene>
<sequence length="899" mass="100133">MSIKISRPIFSLLNFLSPFTTTSVIIPCSQAKEIKSSRPIYLSLLKSSTNLCSILHGLSVHAHILKSGHQQDLIVTTALITMLLHFSEINSARKLFDDMPERDVAAWNSMLSGYSRNGFVHEAVSLFRMMGSSGMEPNWLTLSILLQLCGDVNDQRLGMSVHGYCIRHFEFEDPFFENSLLVYYNKIGYFYVSEKLFERMPIRDIVSSNVMISGYIRSGCPWRALEVFQLLRKEALSLDVITLEIALQACGQIGRDAIFEGESIHGLLVRLGVPNDVYFDNSLLLMYCKCGNMESGKHLFDSMEVRNLVSWSIIVNGFVQIKCPSKAMSLFNCAVRTESEVSSELLVSALQATKITGGCAQQVMSMHCFIIKVGFDSDVYVGSSLISAYGEYGEVKFAHKCLHSSASQGNNQLACWNSILSACVHHGYFSDAVELLHSMKLQKCTFDAITLVNVLSLCTHQLDLESGKVVYGYVIRSKFDSDVFVISSLLELFIKCGLLNVACCIFSKMALRNLVTWNTMIHGCVQFGFPTASLRLFCLMQQKEGLMPDATSIAGVIEAVAQRGCEKERDYVHDYAIEKGFINDEFVANSLIVMHAKFLEFDKASLVFSRASKLKSVTWNVMIAQYSLHGLVNNAISVFHLMKLNSIAPDSITLLCLLRGFPGLGSLNCIKWLHAIILKSGHASDLYLETSLIDIYAKCGDLSMARQVFDEMSYRTIISWNSMIQSYGIHGNLEEATNLFTKVQQSGIEPTLVTFLILISASSHVGDIEKGQQFFDTMTKVYSFSPREEHFASYIDLLGRRGFVQEAYEHLEKLPSGAGVCAWGSLLGACRAQGNLDVGLAAAQKLFELDPAHRGYYALASNMFSEVGRWTDASRVKVKVDDLGVEKVRGWSRVESSFC</sequence>
<feature type="repeat" description="PPR" evidence="2">
    <location>
        <begin position="716"/>
        <end position="750"/>
    </location>
</feature>
<feature type="repeat" description="PPR" evidence="2">
    <location>
        <begin position="615"/>
        <end position="649"/>
    </location>
</feature>
<keyword evidence="1" id="KW-0677">Repeat</keyword>
<dbReference type="InterPro" id="IPR002885">
    <property type="entry name" value="PPR_rpt"/>
</dbReference>
<dbReference type="PANTHER" id="PTHR47926">
    <property type="entry name" value="PENTATRICOPEPTIDE REPEAT-CONTAINING PROTEIN"/>
    <property type="match status" value="1"/>
</dbReference>
<dbReference type="PANTHER" id="PTHR47926:SF452">
    <property type="entry name" value="PENTATRICOPEPTIDE REPEAT-CONTAINING PROTEIN"/>
    <property type="match status" value="1"/>
</dbReference>
<dbReference type="GO" id="GO:0003723">
    <property type="term" value="F:RNA binding"/>
    <property type="evidence" value="ECO:0007669"/>
    <property type="project" value="InterPro"/>
</dbReference>
<name>A0A5P1EL74_ASPOF</name>
<dbReference type="Proteomes" id="UP000243459">
    <property type="component" value="Chromosome 7"/>
</dbReference>
<evidence type="ECO:0000313" key="5">
    <source>
        <dbReference type="Proteomes" id="UP000243459"/>
    </source>
</evidence>
<proteinExistence type="predicted"/>
<dbReference type="Pfam" id="PF13041">
    <property type="entry name" value="PPR_2"/>
    <property type="match status" value="3"/>
</dbReference>
<feature type="signal peptide" evidence="3">
    <location>
        <begin position="1"/>
        <end position="31"/>
    </location>
</feature>
<dbReference type="PROSITE" id="PS51375">
    <property type="entry name" value="PPR"/>
    <property type="match status" value="7"/>
</dbReference>
<dbReference type="InterPro" id="IPR046960">
    <property type="entry name" value="PPR_At4g14850-like_plant"/>
</dbReference>
<feature type="repeat" description="PPR" evidence="2">
    <location>
        <begin position="276"/>
        <end position="310"/>
    </location>
</feature>
<dbReference type="FunFam" id="1.25.40.10:FF:000090">
    <property type="entry name" value="Pentatricopeptide repeat-containing protein, chloroplastic"/>
    <property type="match status" value="1"/>
</dbReference>
<dbReference type="Pfam" id="PF01535">
    <property type="entry name" value="PPR"/>
    <property type="match status" value="6"/>
</dbReference>
<dbReference type="FunFam" id="1.25.40.10:FF:000381">
    <property type="entry name" value="Pentatricopeptide repeat-containing protein"/>
    <property type="match status" value="1"/>
</dbReference>
<evidence type="ECO:0008006" key="6">
    <source>
        <dbReference type="Google" id="ProtNLM"/>
    </source>
</evidence>
<evidence type="ECO:0000313" key="4">
    <source>
        <dbReference type="EMBL" id="ONK65539.1"/>
    </source>
</evidence>
<organism evidence="4 5">
    <name type="scientific">Asparagus officinalis</name>
    <name type="common">Garden asparagus</name>
    <dbReference type="NCBI Taxonomy" id="4686"/>
    <lineage>
        <taxon>Eukaryota</taxon>
        <taxon>Viridiplantae</taxon>
        <taxon>Streptophyta</taxon>
        <taxon>Embryophyta</taxon>
        <taxon>Tracheophyta</taxon>
        <taxon>Spermatophyta</taxon>
        <taxon>Magnoliopsida</taxon>
        <taxon>Liliopsida</taxon>
        <taxon>Asparagales</taxon>
        <taxon>Asparagaceae</taxon>
        <taxon>Asparagoideae</taxon>
        <taxon>Asparagus</taxon>
    </lineage>
</organism>
<dbReference type="Gene3D" id="1.25.40.10">
    <property type="entry name" value="Tetratricopeptide repeat domain"/>
    <property type="match status" value="6"/>
</dbReference>
<accession>A0A5P1EL74</accession>
<dbReference type="InterPro" id="IPR046848">
    <property type="entry name" value="E_motif"/>
</dbReference>
<reference evidence="5" key="1">
    <citation type="journal article" date="2017" name="Nat. Commun.">
        <title>The asparagus genome sheds light on the origin and evolution of a young Y chromosome.</title>
        <authorList>
            <person name="Harkess A."/>
            <person name="Zhou J."/>
            <person name="Xu C."/>
            <person name="Bowers J.E."/>
            <person name="Van der Hulst R."/>
            <person name="Ayyampalayam S."/>
            <person name="Mercati F."/>
            <person name="Riccardi P."/>
            <person name="McKain M.R."/>
            <person name="Kakrana A."/>
            <person name="Tang H."/>
            <person name="Ray J."/>
            <person name="Groenendijk J."/>
            <person name="Arikit S."/>
            <person name="Mathioni S.M."/>
            <person name="Nakano M."/>
            <person name="Shan H."/>
            <person name="Telgmann-Rauber A."/>
            <person name="Kanno A."/>
            <person name="Yue Z."/>
            <person name="Chen H."/>
            <person name="Li W."/>
            <person name="Chen Y."/>
            <person name="Xu X."/>
            <person name="Zhang Y."/>
            <person name="Luo S."/>
            <person name="Chen H."/>
            <person name="Gao J."/>
            <person name="Mao Z."/>
            <person name="Pires J.C."/>
            <person name="Luo M."/>
            <person name="Kudrna D."/>
            <person name="Wing R.A."/>
            <person name="Meyers B.C."/>
            <person name="Yi K."/>
            <person name="Kong H."/>
            <person name="Lavrijsen P."/>
            <person name="Sunseri F."/>
            <person name="Falavigna A."/>
            <person name="Ye Y."/>
            <person name="Leebens-Mack J.H."/>
            <person name="Chen G."/>
        </authorList>
    </citation>
    <scope>NUCLEOTIDE SEQUENCE [LARGE SCALE GENOMIC DNA]</scope>
    <source>
        <strain evidence="5">cv. DH0086</strain>
    </source>
</reference>
<dbReference type="NCBIfam" id="TIGR00756">
    <property type="entry name" value="PPR"/>
    <property type="match status" value="6"/>
</dbReference>
<feature type="repeat" description="PPR" evidence="2">
    <location>
        <begin position="204"/>
        <end position="238"/>
    </location>
</feature>
<dbReference type="Pfam" id="PF20431">
    <property type="entry name" value="E_motif"/>
    <property type="match status" value="1"/>
</dbReference>
<dbReference type="SUPFAM" id="SSF48452">
    <property type="entry name" value="TPR-like"/>
    <property type="match status" value="1"/>
</dbReference>
<dbReference type="InterPro" id="IPR011990">
    <property type="entry name" value="TPR-like_helical_dom_sf"/>
</dbReference>
<evidence type="ECO:0000256" key="1">
    <source>
        <dbReference type="ARBA" id="ARBA00022737"/>
    </source>
</evidence>
<dbReference type="Gramene" id="ONK65539">
    <property type="protein sequence ID" value="ONK65539"/>
    <property type="gene ID" value="A4U43_C07F38140"/>
</dbReference>
<feature type="repeat" description="PPR" evidence="2">
    <location>
        <begin position="103"/>
        <end position="137"/>
    </location>
</feature>
<evidence type="ECO:0000256" key="3">
    <source>
        <dbReference type="SAM" id="SignalP"/>
    </source>
</evidence>
<dbReference type="EMBL" id="CM007387">
    <property type="protein sequence ID" value="ONK65539.1"/>
    <property type="molecule type" value="Genomic_DNA"/>
</dbReference>
<keyword evidence="5" id="KW-1185">Reference proteome</keyword>
<protein>
    <recommendedName>
        <fullName evidence="6">Pentacotripeptide-repeat region of PRORP domain-containing protein</fullName>
    </recommendedName>
</protein>
<dbReference type="AlphaFoldDB" id="A0A5P1EL74"/>
<feature type="repeat" description="PPR" evidence="2">
    <location>
        <begin position="513"/>
        <end position="548"/>
    </location>
</feature>
<dbReference type="OMA" id="MTREYSM"/>
<evidence type="ECO:0000256" key="2">
    <source>
        <dbReference type="PROSITE-ProRule" id="PRU00708"/>
    </source>
</evidence>
<keyword evidence="3" id="KW-0732">Signal</keyword>
<dbReference type="GO" id="GO:0009451">
    <property type="term" value="P:RNA modification"/>
    <property type="evidence" value="ECO:0007669"/>
    <property type="project" value="InterPro"/>
</dbReference>
<feature type="chain" id="PRO_5024405519" description="Pentacotripeptide-repeat region of PRORP domain-containing protein" evidence="3">
    <location>
        <begin position="32"/>
        <end position="899"/>
    </location>
</feature>
<feature type="repeat" description="PPR" evidence="2">
    <location>
        <begin position="412"/>
        <end position="446"/>
    </location>
</feature>